<dbReference type="EMBL" id="LVYD01000059">
    <property type="protein sequence ID" value="OQP60715.1"/>
    <property type="molecule type" value="Genomic_DNA"/>
</dbReference>
<reference evidence="2 3" key="1">
    <citation type="submission" date="2016-03" db="EMBL/GenBank/DDBJ databases">
        <title>Niastella vici sp. nov., isolated from farmland soil.</title>
        <authorList>
            <person name="Chen L."/>
            <person name="Wang D."/>
            <person name="Yang S."/>
            <person name="Wang G."/>
        </authorList>
    </citation>
    <scope>NUCLEOTIDE SEQUENCE [LARGE SCALE GENOMIC DNA]</scope>
    <source>
        <strain evidence="2 3">DJ57</strain>
    </source>
</reference>
<comment type="caution">
    <text evidence="2">The sequence shown here is derived from an EMBL/GenBank/DDBJ whole genome shotgun (WGS) entry which is preliminary data.</text>
</comment>
<dbReference type="Proteomes" id="UP000192796">
    <property type="component" value="Unassembled WGS sequence"/>
</dbReference>
<evidence type="ECO:0000313" key="3">
    <source>
        <dbReference type="Proteomes" id="UP000192796"/>
    </source>
</evidence>
<evidence type="ECO:0000256" key="1">
    <source>
        <dbReference type="SAM" id="SignalP"/>
    </source>
</evidence>
<feature type="chain" id="PRO_5012935450" description="TonB C-terminal domain-containing protein" evidence="1">
    <location>
        <begin position="19"/>
        <end position="152"/>
    </location>
</feature>
<gene>
    <name evidence="2" type="ORF">A3860_32470</name>
</gene>
<sequence>MNLITYFALLFSSFSSLWSHPSIKTAHDPQPAFGCTTYYDPALKLTVYTGVEKSPEYPGGSPAWLQFVNKNLNEANLDASVDCNVKIKMIIDATGEIKKAVPVRGDAEVKEPNANEKEVLRVYLKSGTWVPGKCGGNNVTTEFVQSFTPCIK</sequence>
<feature type="signal peptide" evidence="1">
    <location>
        <begin position="1"/>
        <end position="18"/>
    </location>
</feature>
<keyword evidence="3" id="KW-1185">Reference proteome</keyword>
<dbReference type="STRING" id="1703345.A3860_32470"/>
<evidence type="ECO:0000313" key="2">
    <source>
        <dbReference type="EMBL" id="OQP60715.1"/>
    </source>
</evidence>
<dbReference type="RefSeq" id="WP_081152576.1">
    <property type="nucleotide sequence ID" value="NZ_LVYD01000059.1"/>
</dbReference>
<organism evidence="2 3">
    <name type="scientific">Niastella vici</name>
    <dbReference type="NCBI Taxonomy" id="1703345"/>
    <lineage>
        <taxon>Bacteria</taxon>
        <taxon>Pseudomonadati</taxon>
        <taxon>Bacteroidota</taxon>
        <taxon>Chitinophagia</taxon>
        <taxon>Chitinophagales</taxon>
        <taxon>Chitinophagaceae</taxon>
        <taxon>Niastella</taxon>
    </lineage>
</organism>
<proteinExistence type="predicted"/>
<keyword evidence="1" id="KW-0732">Signal</keyword>
<name>A0A1V9FQR7_9BACT</name>
<dbReference type="OrthoDB" id="1039448at2"/>
<accession>A0A1V9FQR7</accession>
<protein>
    <recommendedName>
        <fullName evidence="4">TonB C-terminal domain-containing protein</fullName>
    </recommendedName>
</protein>
<evidence type="ECO:0008006" key="4">
    <source>
        <dbReference type="Google" id="ProtNLM"/>
    </source>
</evidence>
<dbReference type="AlphaFoldDB" id="A0A1V9FQR7"/>